<dbReference type="GO" id="GO:0016779">
    <property type="term" value="F:nucleotidyltransferase activity"/>
    <property type="evidence" value="ECO:0007669"/>
    <property type="project" value="UniProtKB-KW"/>
</dbReference>
<protein>
    <submittedName>
        <fullName evidence="3">Adenosylcobinamide-phosphate guanylyltransferase</fullName>
    </submittedName>
</protein>
<keyword evidence="4" id="KW-1185">Reference proteome</keyword>
<gene>
    <name evidence="3" type="ordered locus">Mhar_2320</name>
</gene>
<reference evidence="3 4" key="1">
    <citation type="journal article" date="2012" name="PLoS ONE">
        <title>The genome characteristics and predicted function of methyl-group oxidation pathway in the obligate aceticlastic methanogens, Methanosaeta spp.</title>
        <authorList>
            <person name="Zhu J."/>
            <person name="Zheng H."/>
            <person name="Ai G."/>
            <person name="Zhang G."/>
            <person name="Liu D."/>
            <person name="Liu X."/>
            <person name="Dong X."/>
        </authorList>
    </citation>
    <scope>NUCLEOTIDE SEQUENCE [LARGE SCALE GENOMIC DNA]</scope>
    <source>
        <strain evidence="3 4">6Ac</strain>
    </source>
</reference>
<dbReference type="Proteomes" id="UP000005877">
    <property type="component" value="Chromosome"/>
</dbReference>
<evidence type="ECO:0000256" key="1">
    <source>
        <dbReference type="ARBA" id="ARBA00022679"/>
    </source>
</evidence>
<dbReference type="InterPro" id="IPR029044">
    <property type="entry name" value="Nucleotide-diphossugar_trans"/>
</dbReference>
<organism evidence="3 4">
    <name type="scientific">Methanothrix harundinacea (strain 6Ac)</name>
    <name type="common">Methanosaeta harundinacea</name>
    <dbReference type="NCBI Taxonomy" id="1110509"/>
    <lineage>
        <taxon>Archaea</taxon>
        <taxon>Methanobacteriati</taxon>
        <taxon>Methanobacteriota</taxon>
        <taxon>Stenosarchaea group</taxon>
        <taxon>Methanomicrobia</taxon>
        <taxon>Methanotrichales</taxon>
        <taxon>Methanotrichaceae</taxon>
        <taxon>Methanothrix</taxon>
    </lineage>
</organism>
<dbReference type="EMBL" id="CP003117">
    <property type="protein sequence ID" value="AET65671.1"/>
    <property type="molecule type" value="Genomic_DNA"/>
</dbReference>
<feature type="domain" description="MobA-like NTP transferase" evidence="2">
    <location>
        <begin position="2"/>
        <end position="118"/>
    </location>
</feature>
<evidence type="ECO:0000313" key="3">
    <source>
        <dbReference type="EMBL" id="AET65671.1"/>
    </source>
</evidence>
<dbReference type="KEGG" id="mhi:Mhar_2320"/>
<dbReference type="PATRIC" id="fig|1110509.7.peg.2567"/>
<dbReference type="Pfam" id="PF12804">
    <property type="entry name" value="NTP_transf_3"/>
    <property type="match status" value="1"/>
</dbReference>
<dbReference type="PANTHER" id="PTHR19136:SF86">
    <property type="entry name" value="ADENOSYLCOBINAMIDE-PHOSPHATE GUANYLYLTRANSFERASE"/>
    <property type="match status" value="1"/>
</dbReference>
<accession>G7WQN7</accession>
<dbReference type="Gene3D" id="3.90.550.10">
    <property type="entry name" value="Spore Coat Polysaccharide Biosynthesis Protein SpsA, Chain A"/>
    <property type="match status" value="1"/>
</dbReference>
<sequence>MVMAGGLGTRLKMGEKPMVRLLGRPLIGWVVSALRESALDRVFVATSPRSPGTAAWAEGEGLEVVETPGAGYVPDMISAVEGAGIEGPVLIVMADLPLLRGEILDEILEVYEGVPEPALSVHAPLEIYRRIGAIPDALFNYRGRLIVPAGVNVLLGSEIRAEQEDYHLILDRPEVAANVNSPEDLAICEAILRGELLI</sequence>
<keyword evidence="3" id="KW-0548">Nucleotidyltransferase</keyword>
<dbReference type="InterPro" id="IPR025877">
    <property type="entry name" value="MobA-like_NTP_Trfase"/>
</dbReference>
<name>G7WQN7_METH6</name>
<dbReference type="PANTHER" id="PTHR19136">
    <property type="entry name" value="MOLYBDENUM COFACTOR GUANYLYLTRANSFERASE"/>
    <property type="match status" value="1"/>
</dbReference>
<proteinExistence type="predicted"/>
<dbReference type="SUPFAM" id="SSF53448">
    <property type="entry name" value="Nucleotide-diphospho-sugar transferases"/>
    <property type="match status" value="1"/>
</dbReference>
<dbReference type="AlphaFoldDB" id="G7WQN7"/>
<keyword evidence="1 3" id="KW-0808">Transferase</keyword>
<evidence type="ECO:0000313" key="4">
    <source>
        <dbReference type="Proteomes" id="UP000005877"/>
    </source>
</evidence>
<dbReference type="STRING" id="1110509.Mhar_2320"/>
<evidence type="ECO:0000259" key="2">
    <source>
        <dbReference type="Pfam" id="PF12804"/>
    </source>
</evidence>
<dbReference type="HOGENOM" id="CLU_098907_0_0_2"/>